<sequence>MYPALTDYLTRVVMWFDRHMPARATGEQGVRCVGRVRVRVRHATGKKDGGAAPW</sequence>
<reference evidence="2" key="1">
    <citation type="journal article" date="2019" name="Int. J. Syst. Evol. Microbiol.">
        <title>The Global Catalogue of Microorganisms (GCM) 10K type strain sequencing project: providing services to taxonomists for standard genome sequencing and annotation.</title>
        <authorList>
            <consortium name="The Broad Institute Genomics Platform"/>
            <consortium name="The Broad Institute Genome Sequencing Center for Infectious Disease"/>
            <person name="Wu L."/>
            <person name="Ma J."/>
        </authorList>
    </citation>
    <scope>NUCLEOTIDE SEQUENCE [LARGE SCALE GENOMIC DNA]</scope>
    <source>
        <strain evidence="2">JCM 12607</strain>
    </source>
</reference>
<accession>A0ABW2WNY3</accession>
<comment type="caution">
    <text evidence="1">The sequence shown here is derived from an EMBL/GenBank/DDBJ whole genome shotgun (WGS) entry which is preliminary data.</text>
</comment>
<dbReference type="EMBL" id="JBHTGL010000008">
    <property type="protein sequence ID" value="MFD0622908.1"/>
    <property type="molecule type" value="Genomic_DNA"/>
</dbReference>
<gene>
    <name evidence="1" type="ORF">ACFQ2K_08835</name>
</gene>
<organism evidence="1 2">
    <name type="scientific">Streptomyces sanglieri</name>
    <dbReference type="NCBI Taxonomy" id="193460"/>
    <lineage>
        <taxon>Bacteria</taxon>
        <taxon>Bacillati</taxon>
        <taxon>Actinomycetota</taxon>
        <taxon>Actinomycetes</taxon>
        <taxon>Kitasatosporales</taxon>
        <taxon>Streptomycetaceae</taxon>
        <taxon>Streptomyces</taxon>
    </lineage>
</organism>
<keyword evidence="2" id="KW-1185">Reference proteome</keyword>
<name>A0ABW2WNY3_9ACTN</name>
<protein>
    <submittedName>
        <fullName evidence="1">Uncharacterized protein</fullName>
    </submittedName>
</protein>
<proteinExistence type="predicted"/>
<evidence type="ECO:0000313" key="2">
    <source>
        <dbReference type="Proteomes" id="UP001596915"/>
    </source>
</evidence>
<evidence type="ECO:0000313" key="1">
    <source>
        <dbReference type="EMBL" id="MFD0622908.1"/>
    </source>
</evidence>
<dbReference type="Proteomes" id="UP001596915">
    <property type="component" value="Unassembled WGS sequence"/>
</dbReference>